<proteinExistence type="predicted"/>
<keyword evidence="3" id="KW-1185">Reference proteome</keyword>
<dbReference type="Proteomes" id="UP001495910">
    <property type="component" value="Unassembled WGS sequence"/>
</dbReference>
<evidence type="ECO:0000313" key="2">
    <source>
        <dbReference type="EMBL" id="MEM4988835.1"/>
    </source>
</evidence>
<evidence type="ECO:0000259" key="1">
    <source>
        <dbReference type="Pfam" id="PF07157"/>
    </source>
</evidence>
<accession>A0ABU9PXY6</accession>
<dbReference type="EMBL" id="JBANDC010000010">
    <property type="protein sequence ID" value="MEM4988835.1"/>
    <property type="molecule type" value="Genomic_DNA"/>
</dbReference>
<feature type="domain" description="DNA circulation N-terminal" evidence="1">
    <location>
        <begin position="8"/>
        <end position="94"/>
    </location>
</feature>
<dbReference type="RefSeq" id="WP_342830162.1">
    <property type="nucleotide sequence ID" value="NZ_JBANDC010000010.1"/>
</dbReference>
<reference evidence="2 3" key="1">
    <citation type="submission" date="2024-02" db="EMBL/GenBank/DDBJ databases">
        <title>Draft genome sequence of Collimonas sp. strain H4R21, an effective mineral-weathering bacterial strain isolated from the beech rhizosphere.</title>
        <authorList>
            <person name="Morin E."/>
            <person name="Uroz S."/>
            <person name="Leveau J.H.J."/>
            <person name="Kumar R."/>
            <person name="Rey M.W."/>
            <person name="Pham J."/>
        </authorList>
    </citation>
    <scope>NUCLEOTIDE SEQUENCE [LARGE SCALE GENOMIC DNA]</scope>
    <source>
        <strain evidence="2 3">H4R21</strain>
    </source>
</reference>
<dbReference type="Pfam" id="PF07157">
    <property type="entry name" value="DNA_circ_N"/>
    <property type="match status" value="1"/>
</dbReference>
<protein>
    <submittedName>
        <fullName evidence="2">DNA circularization N-terminal domain-containing protein</fullName>
    </submittedName>
</protein>
<gene>
    <name evidence="2" type="ORF">V8G57_15685</name>
</gene>
<comment type="caution">
    <text evidence="2">The sequence shown here is derived from an EMBL/GenBank/DDBJ whole genome shotgun (WGS) entry which is preliminary data.</text>
</comment>
<evidence type="ECO:0000313" key="3">
    <source>
        <dbReference type="Proteomes" id="UP001495910"/>
    </source>
</evidence>
<name>A0ABU9PXY6_9BURK</name>
<sequence length="410" mass="44589">MTTWRDSVREASFKGVPFFFDTDDLPIGRRLQTHRYPQRDRPYSEDMGRVAREFNIRAFVGGPDCFEQRDVLLRAVNEEGAGQLVHPYYGTMRVKAGVGSVSHDRRNGGVVDFDLNFIEDDDQEFPAETVNTGQVLEMGAEDYLSASLTQFEQAMALIKTGQIGIESILDSATAVFTTLYETVRPIADAFRSAQNLAYLVMNAPSRIPAQIQAAFGGYVTAFDGFQSSCSDAAGKCSAVQSLDGVPSPQGTQAKAVHAALVDLAQNVILVDVVRDVAAMPIVTPPASPTGAPSVDVQVVAPMAYPEVPTSDDIVGVIDVVTDQLWEQALQAPYEQFEAIADIRRQVENHLQAVARQGVRLQYHGATQVQPALVLSYELYGTAARAAEIVERNKISHPGFLPVTPIQVAAK</sequence>
<organism evidence="2 3">
    <name type="scientific">Collimonas rhizosphaerae</name>
    <dbReference type="NCBI Taxonomy" id="3126357"/>
    <lineage>
        <taxon>Bacteria</taxon>
        <taxon>Pseudomonadati</taxon>
        <taxon>Pseudomonadota</taxon>
        <taxon>Betaproteobacteria</taxon>
        <taxon>Burkholderiales</taxon>
        <taxon>Oxalobacteraceae</taxon>
        <taxon>Collimonas</taxon>
    </lineage>
</organism>
<dbReference type="InterPro" id="IPR009826">
    <property type="entry name" value="DNA_circ_N"/>
</dbReference>